<dbReference type="Gene3D" id="1.10.238.260">
    <property type="match status" value="1"/>
</dbReference>
<dbReference type="PANTHER" id="PTHR42880">
    <property type="entry name" value="HOMOCITRATE SYNTHASE"/>
    <property type="match status" value="1"/>
</dbReference>
<organism evidence="4 5">
    <name type="scientific">Desulfosporosinus youngiae DSM 17734</name>
    <dbReference type="NCBI Taxonomy" id="768710"/>
    <lineage>
        <taxon>Bacteria</taxon>
        <taxon>Bacillati</taxon>
        <taxon>Bacillota</taxon>
        <taxon>Clostridia</taxon>
        <taxon>Eubacteriales</taxon>
        <taxon>Desulfitobacteriaceae</taxon>
        <taxon>Desulfosporosinus</taxon>
    </lineage>
</organism>
<dbReference type="PROSITE" id="PS50991">
    <property type="entry name" value="PYR_CT"/>
    <property type="match status" value="1"/>
</dbReference>
<evidence type="ECO:0000313" key="4">
    <source>
        <dbReference type="EMBL" id="EHQ91730.1"/>
    </source>
</evidence>
<comment type="similarity">
    <text evidence="2">Belongs to the alpha-IPM synthase/homocitrate synthase family.</text>
</comment>
<dbReference type="Pfam" id="PF00682">
    <property type="entry name" value="HMGL-like"/>
    <property type="match status" value="1"/>
</dbReference>
<dbReference type="EMBL" id="CM001441">
    <property type="protein sequence ID" value="EHQ91730.1"/>
    <property type="molecule type" value="Genomic_DNA"/>
</dbReference>
<dbReference type="Gene3D" id="3.20.20.70">
    <property type="entry name" value="Aldolase class I"/>
    <property type="match status" value="1"/>
</dbReference>
<sequence length="379" mass="41502">MKKGLAENEQRVWLCDTTLRDGEQAPGAAFSFHQKEMIARALAEAGIDELEVGVPAMSGSETKMISQLVALHLPVRLITWNRAVLSDLQASYKTGVEGVAISIPASDQQIKNKLRKNRAWVLEQMGQCILNAKKEVGYIVLGLEDASRAELGFLKEILAEAEKLGVDRVRFADTTGLLEPLNVFFTLQELVNGTKIPLEFHGHNDLGMATANSLAAVQAGFKAISVTVGGIGERAGNAALEEVAVALNYSLNQAVRLDLTRLYSIGMMVSWATERKVPRAKPIIGEDVFTHTSSIHIDGVEKDLANYHSFPPESVGRQHSTSIGKYSGRKTILRLLNAKGIELNQETVEDILIKILRKTNRLKRPLAEEEVLGIVARTC</sequence>
<dbReference type="Pfam" id="PF22617">
    <property type="entry name" value="HCS_D2"/>
    <property type="match status" value="1"/>
</dbReference>
<gene>
    <name evidence="4" type="ORF">DesyoDRAFT_4786</name>
</gene>
<protein>
    <submittedName>
        <fullName evidence="4">Isopropylmalate/homocitrate/citramalate synthase</fullName>
    </submittedName>
</protein>
<dbReference type="AlphaFoldDB" id="H5XZ24"/>
<dbReference type="SUPFAM" id="SSF51569">
    <property type="entry name" value="Aldolase"/>
    <property type="match status" value="1"/>
</dbReference>
<dbReference type="InterPro" id="IPR054691">
    <property type="entry name" value="LeuA/HCS_post-cat"/>
</dbReference>
<dbReference type="RefSeq" id="WP_007786786.1">
    <property type="nucleotide sequence ID" value="NZ_CM001441.1"/>
</dbReference>
<dbReference type="InterPro" id="IPR002034">
    <property type="entry name" value="AIPM/Hcit_synth_CS"/>
</dbReference>
<dbReference type="eggNOG" id="COG0119">
    <property type="taxonomic scope" value="Bacteria"/>
</dbReference>
<dbReference type="CDD" id="cd07939">
    <property type="entry name" value="DRE_TIM_NifV"/>
    <property type="match status" value="1"/>
</dbReference>
<feature type="domain" description="Pyruvate carboxyltransferase" evidence="3">
    <location>
        <begin position="12"/>
        <end position="263"/>
    </location>
</feature>
<dbReference type="GO" id="GO:0046912">
    <property type="term" value="F:acyltransferase activity, acyl groups converted into alkyl on transfer"/>
    <property type="evidence" value="ECO:0007669"/>
    <property type="project" value="InterPro"/>
</dbReference>
<name>H5XZ24_9FIRM</name>
<dbReference type="InterPro" id="IPR000891">
    <property type="entry name" value="PYR_CT"/>
</dbReference>
<dbReference type="Proteomes" id="UP000005104">
    <property type="component" value="Chromosome"/>
</dbReference>
<dbReference type="STRING" id="768710.DesyoDRAFT_4786"/>
<dbReference type="InterPro" id="IPR013477">
    <property type="entry name" value="NifV/FrbC"/>
</dbReference>
<evidence type="ECO:0000256" key="1">
    <source>
        <dbReference type="ARBA" id="ARBA00022679"/>
    </source>
</evidence>
<keyword evidence="5" id="KW-1185">Reference proteome</keyword>
<dbReference type="PROSITE" id="PS00815">
    <property type="entry name" value="AIPM_HOMOCIT_SYNTH_1"/>
    <property type="match status" value="1"/>
</dbReference>
<evidence type="ECO:0000259" key="3">
    <source>
        <dbReference type="PROSITE" id="PS50991"/>
    </source>
</evidence>
<dbReference type="GO" id="GO:0019752">
    <property type="term" value="P:carboxylic acid metabolic process"/>
    <property type="evidence" value="ECO:0007669"/>
    <property type="project" value="InterPro"/>
</dbReference>
<reference evidence="4 5" key="1">
    <citation type="submission" date="2011-11" db="EMBL/GenBank/DDBJ databases">
        <title>The Noncontiguous Finished genome of Desulfosporosinus youngiae DSM 17734.</title>
        <authorList>
            <consortium name="US DOE Joint Genome Institute (JGI-PGF)"/>
            <person name="Lucas S."/>
            <person name="Han J."/>
            <person name="Lapidus A."/>
            <person name="Cheng J.-F."/>
            <person name="Goodwin L."/>
            <person name="Pitluck S."/>
            <person name="Peters L."/>
            <person name="Ovchinnikova G."/>
            <person name="Lu M."/>
            <person name="Land M.L."/>
            <person name="Hauser L."/>
            <person name="Pester M."/>
            <person name="Spring S."/>
            <person name="Ollivier B."/>
            <person name="Rattei T."/>
            <person name="Klenk H.-P."/>
            <person name="Wagner M."/>
            <person name="Loy A."/>
            <person name="Woyke T.J."/>
        </authorList>
    </citation>
    <scope>NUCLEOTIDE SEQUENCE [LARGE SCALE GENOMIC DNA]</scope>
    <source>
        <strain evidence="4 5">DSM 17734</strain>
    </source>
</reference>
<evidence type="ECO:0000313" key="5">
    <source>
        <dbReference type="Proteomes" id="UP000005104"/>
    </source>
</evidence>
<keyword evidence="1 2" id="KW-0808">Transferase</keyword>
<dbReference type="HOGENOM" id="CLU_022158_4_2_9"/>
<evidence type="ECO:0000256" key="2">
    <source>
        <dbReference type="RuleBase" id="RU003523"/>
    </source>
</evidence>
<accession>H5XZ24</accession>
<proteinExistence type="inferred from homology"/>
<dbReference type="InterPro" id="IPR013785">
    <property type="entry name" value="Aldolase_TIM"/>
</dbReference>
<dbReference type="OrthoDB" id="9804858at2"/>
<dbReference type="PANTHER" id="PTHR42880:SF1">
    <property type="entry name" value="ISOPROPYLMALATE_HOMOCITRATE_CITRAMALATE SYNTHASE FAMILY PROTEIN"/>
    <property type="match status" value="1"/>
</dbReference>
<dbReference type="PROSITE" id="PS00816">
    <property type="entry name" value="AIPM_HOMOCIT_SYNTH_2"/>
    <property type="match status" value="1"/>
</dbReference>